<dbReference type="EMBL" id="JAYMYQ010000006">
    <property type="protein sequence ID" value="KAK7323717.1"/>
    <property type="molecule type" value="Genomic_DNA"/>
</dbReference>
<gene>
    <name evidence="2" type="ORF">VNO77_27207</name>
</gene>
<evidence type="ECO:0000256" key="1">
    <source>
        <dbReference type="SAM" id="MobiDB-lite"/>
    </source>
</evidence>
<evidence type="ECO:0000313" key="3">
    <source>
        <dbReference type="Proteomes" id="UP001367508"/>
    </source>
</evidence>
<feature type="compositionally biased region" description="Basic and acidic residues" evidence="1">
    <location>
        <begin position="107"/>
        <end position="129"/>
    </location>
</feature>
<dbReference type="AlphaFoldDB" id="A0AAN9Q693"/>
<keyword evidence="3" id="KW-1185">Reference proteome</keyword>
<organism evidence="2 3">
    <name type="scientific">Canavalia gladiata</name>
    <name type="common">Sword bean</name>
    <name type="synonym">Dolichos gladiatus</name>
    <dbReference type="NCBI Taxonomy" id="3824"/>
    <lineage>
        <taxon>Eukaryota</taxon>
        <taxon>Viridiplantae</taxon>
        <taxon>Streptophyta</taxon>
        <taxon>Embryophyta</taxon>
        <taxon>Tracheophyta</taxon>
        <taxon>Spermatophyta</taxon>
        <taxon>Magnoliopsida</taxon>
        <taxon>eudicotyledons</taxon>
        <taxon>Gunneridae</taxon>
        <taxon>Pentapetalae</taxon>
        <taxon>rosids</taxon>
        <taxon>fabids</taxon>
        <taxon>Fabales</taxon>
        <taxon>Fabaceae</taxon>
        <taxon>Papilionoideae</taxon>
        <taxon>50 kb inversion clade</taxon>
        <taxon>NPAAA clade</taxon>
        <taxon>indigoferoid/millettioid clade</taxon>
        <taxon>Phaseoleae</taxon>
        <taxon>Canavalia</taxon>
    </lineage>
</organism>
<sequence length="164" mass="18958">MTPFGPSALHLALWWCNGENHLSRSGRVDSKPVTSLFGGCRRTTTQFNIMRCSLRFKMPGRYSRYQAIFLSEKLFVTITGSKTQRTSRRSKSCVENLGSFSPLPFSRRQEEKKDSSRGEEKQIDERRSDSQAAGPQKRKSPQFLRLLEERFMVFAYPPKKQDLL</sequence>
<evidence type="ECO:0000313" key="2">
    <source>
        <dbReference type="EMBL" id="KAK7323717.1"/>
    </source>
</evidence>
<dbReference type="Proteomes" id="UP001367508">
    <property type="component" value="Unassembled WGS sequence"/>
</dbReference>
<comment type="caution">
    <text evidence="2">The sequence shown here is derived from an EMBL/GenBank/DDBJ whole genome shotgun (WGS) entry which is preliminary data.</text>
</comment>
<feature type="region of interest" description="Disordered" evidence="1">
    <location>
        <begin position="81"/>
        <end position="141"/>
    </location>
</feature>
<accession>A0AAN9Q693</accession>
<name>A0AAN9Q693_CANGL</name>
<protein>
    <submittedName>
        <fullName evidence="2">Uncharacterized protein</fullName>
    </submittedName>
</protein>
<proteinExistence type="predicted"/>
<reference evidence="2 3" key="1">
    <citation type="submission" date="2024-01" db="EMBL/GenBank/DDBJ databases">
        <title>The genomes of 5 underutilized Papilionoideae crops provide insights into root nodulation and disease resistanc.</title>
        <authorList>
            <person name="Jiang F."/>
        </authorList>
    </citation>
    <scope>NUCLEOTIDE SEQUENCE [LARGE SCALE GENOMIC DNA]</scope>
    <source>
        <strain evidence="2">LVBAO_FW01</strain>
        <tissue evidence="2">Leaves</tissue>
    </source>
</reference>